<evidence type="ECO:0000313" key="2">
    <source>
        <dbReference type="EMBL" id="EHC30868.1"/>
    </source>
</evidence>
<dbReference type="CDD" id="cd03811">
    <property type="entry name" value="GT4_GT28_WabH-like"/>
    <property type="match status" value="1"/>
</dbReference>
<keyword evidence="2" id="KW-0808">Transferase</keyword>
<gene>
    <name evidence="2" type="ORF">LTSEALA_5285</name>
</gene>
<comment type="caution">
    <text evidence="2">The sequence shown here is derived from an EMBL/GenBank/DDBJ whole genome shotgun (WGS) entry which is preliminary data.</text>
</comment>
<protein>
    <submittedName>
        <fullName evidence="2">Lipopolysaccharide 1,6-galactosyltransferase</fullName>
    </submittedName>
</protein>
<sequence length="381" mass="43645">MKIAFIGEAVSGFGGMETVISNVIHTFENSSPKINCEMFFFCRNDKMDKAWLKEIKYAQSFSNIKLSFLRRAKHVYNFSQWLKETSPDIVICIDVISCLYANKARKKSGKQFTILSWPHFSLDHKKHAECITYADYHLAISSGIKEQMMARGISAQNISVVYNPVSIKTIIVPPPERDKPAVFLYVGRLKFEGQKRVKDLFDGLARTTGEWQLHIIGDGSDFEKCQAYSRELGIEQRVIWYGWQSAPWQVVQQKIKNVTALLLTSAFEGFPMTLLEAMSYGIPCISSDCMSGPRDMIKPGLNGELYTPGAIDDFVGHLNRVISGEVKYQHDIISGEVKYQHISMILFPARLRDFTMCYILKILIMQYSRNYKSDHYEQKIF</sequence>
<dbReference type="EMBL" id="AFCJ01002262">
    <property type="protein sequence ID" value="EHC30868.1"/>
    <property type="molecule type" value="Genomic_DNA"/>
</dbReference>
<evidence type="ECO:0000313" key="3">
    <source>
        <dbReference type="Proteomes" id="UP000004642"/>
    </source>
</evidence>
<dbReference type="Pfam" id="PF00534">
    <property type="entry name" value="Glycos_transf_1"/>
    <property type="match status" value="1"/>
</dbReference>
<dbReference type="NCBIfam" id="NF007396">
    <property type="entry name" value="PRK09922.1"/>
    <property type="match status" value="1"/>
</dbReference>
<feature type="domain" description="Glycosyl transferase family 1" evidence="1">
    <location>
        <begin position="171"/>
        <end position="333"/>
    </location>
</feature>
<dbReference type="GO" id="GO:0016757">
    <property type="term" value="F:glycosyltransferase activity"/>
    <property type="evidence" value="ECO:0007669"/>
    <property type="project" value="UniProtKB-KW"/>
</dbReference>
<name>G5LVG4_SALET</name>
<dbReference type="PANTHER" id="PTHR12526">
    <property type="entry name" value="GLYCOSYLTRANSFERASE"/>
    <property type="match status" value="1"/>
</dbReference>
<dbReference type="InterPro" id="IPR001296">
    <property type="entry name" value="Glyco_trans_1"/>
</dbReference>
<dbReference type="PANTHER" id="PTHR12526:SF630">
    <property type="entry name" value="GLYCOSYLTRANSFERASE"/>
    <property type="match status" value="1"/>
</dbReference>
<dbReference type="Gene3D" id="3.40.50.2000">
    <property type="entry name" value="Glycogen Phosphorylase B"/>
    <property type="match status" value="2"/>
</dbReference>
<dbReference type="PATRIC" id="fig|913241.3.peg.4020"/>
<accession>G5LVG4</accession>
<reference evidence="2 3" key="1">
    <citation type="journal article" date="2011" name="BMC Genomics">
        <title>Genome sequencing reveals diversification of virulence factor content and possible host adaptation in distinct subpopulations of Salmonella enterica.</title>
        <authorList>
            <person name="den Bakker H.C."/>
            <person name="Moreno Switt A.I."/>
            <person name="Govoni G."/>
            <person name="Cummings C.A."/>
            <person name="Ranieri M.L."/>
            <person name="Degoricija L."/>
            <person name="Hoelzer K."/>
            <person name="Rodriguez-Rivera L.D."/>
            <person name="Brown S."/>
            <person name="Bolchacova E."/>
            <person name="Furtado M.R."/>
            <person name="Wiedmann M."/>
        </authorList>
    </citation>
    <scope>NUCLEOTIDE SEQUENCE [LARGE SCALE GENOMIC DNA]</scope>
    <source>
        <strain evidence="2 3">R6-377</strain>
    </source>
</reference>
<proteinExistence type="predicted"/>
<dbReference type="Proteomes" id="UP000004642">
    <property type="component" value="Unassembled WGS sequence"/>
</dbReference>
<keyword evidence="2" id="KW-0328">Glycosyltransferase</keyword>
<dbReference type="AlphaFoldDB" id="G5LVG4"/>
<dbReference type="GO" id="GO:1901135">
    <property type="term" value="P:carbohydrate derivative metabolic process"/>
    <property type="evidence" value="ECO:0007669"/>
    <property type="project" value="UniProtKB-ARBA"/>
</dbReference>
<dbReference type="SUPFAM" id="SSF53756">
    <property type="entry name" value="UDP-Glycosyltransferase/glycogen phosphorylase"/>
    <property type="match status" value="1"/>
</dbReference>
<organism evidence="2 3">
    <name type="scientific">Salmonella enterica subsp. enterica serovar Alachua str. R6-377</name>
    <dbReference type="NCBI Taxonomy" id="913241"/>
    <lineage>
        <taxon>Bacteria</taxon>
        <taxon>Pseudomonadati</taxon>
        <taxon>Pseudomonadota</taxon>
        <taxon>Gammaproteobacteria</taxon>
        <taxon>Enterobacterales</taxon>
        <taxon>Enterobacteriaceae</taxon>
        <taxon>Salmonella</taxon>
    </lineage>
</organism>
<evidence type="ECO:0000259" key="1">
    <source>
        <dbReference type="Pfam" id="PF00534"/>
    </source>
</evidence>